<name>A0A4D7JDP3_9BACT</name>
<dbReference type="RefSeq" id="WP_137089385.1">
    <property type="nucleotide sequence ID" value="NZ_CP028923.1"/>
</dbReference>
<feature type="transmembrane region" description="Helical" evidence="1">
    <location>
        <begin position="51"/>
        <end position="70"/>
    </location>
</feature>
<evidence type="ECO:0000313" key="2">
    <source>
        <dbReference type="EMBL" id="QCK13791.1"/>
    </source>
</evidence>
<feature type="transmembrane region" description="Helical" evidence="1">
    <location>
        <begin position="6"/>
        <end position="39"/>
    </location>
</feature>
<keyword evidence="3" id="KW-1185">Reference proteome</keyword>
<keyword evidence="1" id="KW-1133">Transmembrane helix</keyword>
<evidence type="ECO:0000313" key="3">
    <source>
        <dbReference type="Proteomes" id="UP000298616"/>
    </source>
</evidence>
<proteinExistence type="predicted"/>
<organism evidence="2 3">
    <name type="scientific">Mangrovivirga cuniculi</name>
    <dbReference type="NCBI Taxonomy" id="2715131"/>
    <lineage>
        <taxon>Bacteria</taxon>
        <taxon>Pseudomonadati</taxon>
        <taxon>Bacteroidota</taxon>
        <taxon>Cytophagia</taxon>
        <taxon>Cytophagales</taxon>
        <taxon>Mangrovivirgaceae</taxon>
        <taxon>Mangrovivirga</taxon>
    </lineage>
</organism>
<protein>
    <submittedName>
        <fullName evidence="2">Uncharacterized protein</fullName>
    </submittedName>
</protein>
<dbReference type="EMBL" id="CP028923">
    <property type="protein sequence ID" value="QCK13791.1"/>
    <property type="molecule type" value="Genomic_DNA"/>
</dbReference>
<gene>
    <name evidence="2" type="ORF">DCC35_02960</name>
</gene>
<accession>A0A4D7JDP3</accession>
<dbReference type="AlphaFoldDB" id="A0A4D7JDP3"/>
<sequence>MTRYYIILTGIILLAGSTGLVDQVVSSSVLILVTAILILERFSSIRKYKKTKKLIPIFIAILALLVNTLLSNGLEYSVEKIFLENQQVLESIENFDRNVILGQNVFFKVLSFIFDTV</sequence>
<keyword evidence="1" id="KW-0472">Membrane</keyword>
<keyword evidence="1" id="KW-0812">Transmembrane</keyword>
<evidence type="ECO:0000256" key="1">
    <source>
        <dbReference type="SAM" id="Phobius"/>
    </source>
</evidence>
<dbReference type="Proteomes" id="UP000298616">
    <property type="component" value="Chromosome"/>
</dbReference>
<reference evidence="2 3" key="1">
    <citation type="submission" date="2018-04" db="EMBL/GenBank/DDBJ databases">
        <title>Complete genome uncultured novel isolate.</title>
        <authorList>
            <person name="Merlino G."/>
        </authorList>
    </citation>
    <scope>NUCLEOTIDE SEQUENCE [LARGE SCALE GENOMIC DNA]</scope>
    <source>
        <strain evidence="3">R1DC9</strain>
    </source>
</reference>
<dbReference type="KEGG" id="fpf:DCC35_02960"/>